<dbReference type="Proteomes" id="UP000198744">
    <property type="component" value="Unassembled WGS sequence"/>
</dbReference>
<comment type="similarity">
    <text evidence="2">Belongs to the FliJ family.</text>
</comment>
<evidence type="ECO:0000256" key="2">
    <source>
        <dbReference type="ARBA" id="ARBA00010004"/>
    </source>
</evidence>
<dbReference type="InterPro" id="IPR012823">
    <property type="entry name" value="Flagell_FliJ"/>
</dbReference>
<dbReference type="GO" id="GO:0006935">
    <property type="term" value="P:chemotaxis"/>
    <property type="evidence" value="ECO:0007669"/>
    <property type="project" value="UniProtKB-KW"/>
</dbReference>
<keyword evidence="11" id="KW-0966">Cell projection</keyword>
<evidence type="ECO:0000313" key="11">
    <source>
        <dbReference type="EMBL" id="SEM07107.1"/>
    </source>
</evidence>
<keyword evidence="6" id="KW-0145">Chemotaxis</keyword>
<sequence length="146" mass="17420">MFKFRLQAVLEYRTILEERMLLRFSEATRRLDEEKNRLGLLIKERFNLVAALKNLQENATPVEKIVMLVRYIEALQEKENLQRDIILEIAAEVEEKRKDLLESVQKRKMIEKLKDKNLEDYQRSLADYDRKVMDEMGITRFGGVKS</sequence>
<evidence type="ECO:0000256" key="7">
    <source>
        <dbReference type="ARBA" id="ARBA00022795"/>
    </source>
</evidence>
<dbReference type="EMBL" id="FOBS01000003">
    <property type="protein sequence ID" value="SEM07107.1"/>
    <property type="molecule type" value="Genomic_DNA"/>
</dbReference>
<evidence type="ECO:0000256" key="1">
    <source>
        <dbReference type="ARBA" id="ARBA00004413"/>
    </source>
</evidence>
<evidence type="ECO:0000256" key="8">
    <source>
        <dbReference type="ARBA" id="ARBA00022927"/>
    </source>
</evidence>
<evidence type="ECO:0000256" key="5">
    <source>
        <dbReference type="ARBA" id="ARBA00022475"/>
    </source>
</evidence>
<evidence type="ECO:0000256" key="10">
    <source>
        <dbReference type="ARBA" id="ARBA00023225"/>
    </source>
</evidence>
<evidence type="ECO:0000256" key="6">
    <source>
        <dbReference type="ARBA" id="ARBA00022500"/>
    </source>
</evidence>
<evidence type="ECO:0000256" key="3">
    <source>
        <dbReference type="ARBA" id="ARBA00020392"/>
    </source>
</evidence>
<proteinExistence type="inferred from homology"/>
<evidence type="ECO:0000313" key="12">
    <source>
        <dbReference type="Proteomes" id="UP000198744"/>
    </source>
</evidence>
<dbReference type="OrthoDB" id="5420784at2"/>
<dbReference type="STRING" id="43775.SAMN04489760_103182"/>
<dbReference type="GO" id="GO:0044781">
    <property type="term" value="P:bacterial-type flagellum organization"/>
    <property type="evidence" value="ECO:0007669"/>
    <property type="project" value="UniProtKB-KW"/>
</dbReference>
<gene>
    <name evidence="11" type="ORF">SAMN04489760_103182</name>
</gene>
<comment type="subcellular location">
    <subcellularLocation>
        <location evidence="1">Cell membrane</location>
        <topology evidence="1">Peripheral membrane protein</topology>
        <orientation evidence="1">Cytoplasmic side</orientation>
    </subcellularLocation>
</comment>
<accession>A0A1H7VEA5</accession>
<keyword evidence="10" id="KW-1006">Bacterial flagellum protein export</keyword>
<organism evidence="11 12">
    <name type="scientific">Syntrophus gentianae</name>
    <dbReference type="NCBI Taxonomy" id="43775"/>
    <lineage>
        <taxon>Bacteria</taxon>
        <taxon>Pseudomonadati</taxon>
        <taxon>Thermodesulfobacteriota</taxon>
        <taxon>Syntrophia</taxon>
        <taxon>Syntrophales</taxon>
        <taxon>Syntrophaceae</taxon>
        <taxon>Syntrophus</taxon>
    </lineage>
</organism>
<keyword evidence="12" id="KW-1185">Reference proteome</keyword>
<evidence type="ECO:0000256" key="4">
    <source>
        <dbReference type="ARBA" id="ARBA00022448"/>
    </source>
</evidence>
<dbReference type="Pfam" id="PF02050">
    <property type="entry name" value="FliJ"/>
    <property type="match status" value="1"/>
</dbReference>
<keyword evidence="8" id="KW-0653">Protein transport</keyword>
<dbReference type="RefSeq" id="WP_093882316.1">
    <property type="nucleotide sequence ID" value="NZ_FOBS01000003.1"/>
</dbReference>
<keyword evidence="11" id="KW-0969">Cilium</keyword>
<dbReference type="GO" id="GO:0071973">
    <property type="term" value="P:bacterial-type flagellum-dependent cell motility"/>
    <property type="evidence" value="ECO:0007669"/>
    <property type="project" value="InterPro"/>
</dbReference>
<dbReference type="GO" id="GO:0015031">
    <property type="term" value="P:protein transport"/>
    <property type="evidence" value="ECO:0007669"/>
    <property type="project" value="UniProtKB-KW"/>
</dbReference>
<dbReference type="GO" id="GO:0005886">
    <property type="term" value="C:plasma membrane"/>
    <property type="evidence" value="ECO:0007669"/>
    <property type="project" value="UniProtKB-SubCell"/>
</dbReference>
<dbReference type="InterPro" id="IPR053716">
    <property type="entry name" value="Flag_assembly_chemotaxis_eff"/>
</dbReference>
<dbReference type="GO" id="GO:0009288">
    <property type="term" value="C:bacterial-type flagellum"/>
    <property type="evidence" value="ECO:0007669"/>
    <property type="project" value="InterPro"/>
</dbReference>
<protein>
    <recommendedName>
        <fullName evidence="3">Flagellar FliJ protein</fullName>
    </recommendedName>
</protein>
<evidence type="ECO:0000256" key="9">
    <source>
        <dbReference type="ARBA" id="ARBA00023136"/>
    </source>
</evidence>
<reference evidence="11 12" key="1">
    <citation type="submission" date="2016-10" db="EMBL/GenBank/DDBJ databases">
        <authorList>
            <person name="de Groot N.N."/>
        </authorList>
    </citation>
    <scope>NUCLEOTIDE SEQUENCE [LARGE SCALE GENOMIC DNA]</scope>
    <source>
        <strain evidence="11 12">DSM 8423</strain>
    </source>
</reference>
<keyword evidence="7" id="KW-1005">Bacterial flagellum biogenesis</keyword>
<name>A0A1H7VEA5_9BACT</name>
<dbReference type="Gene3D" id="1.10.287.1700">
    <property type="match status" value="1"/>
</dbReference>
<keyword evidence="9" id="KW-0472">Membrane</keyword>
<keyword evidence="5" id="KW-1003">Cell membrane</keyword>
<keyword evidence="11" id="KW-0282">Flagellum</keyword>
<dbReference type="NCBIfam" id="TIGR02473">
    <property type="entry name" value="flagell_FliJ"/>
    <property type="match status" value="1"/>
</dbReference>
<keyword evidence="4" id="KW-0813">Transport</keyword>
<dbReference type="AlphaFoldDB" id="A0A1H7VEA5"/>